<keyword evidence="10" id="KW-0150">Chloroplast</keyword>
<organism evidence="10">
    <name type="scientific">Piliostigma thonningii</name>
    <dbReference type="NCBI Taxonomy" id="653098"/>
    <lineage>
        <taxon>Eukaryota</taxon>
        <taxon>Viridiplantae</taxon>
        <taxon>Streptophyta</taxon>
        <taxon>Embryophyta</taxon>
        <taxon>Tracheophyta</taxon>
        <taxon>Spermatophyta</taxon>
        <taxon>Magnoliopsida</taxon>
        <taxon>eudicotyledons</taxon>
        <taxon>Gunneridae</taxon>
        <taxon>Pentapetalae</taxon>
        <taxon>rosids</taxon>
        <taxon>fabids</taxon>
        <taxon>Fabales</taxon>
        <taxon>Fabaceae</taxon>
        <taxon>Cercidoideae</taxon>
        <taxon>Cercideae</taxon>
        <taxon>Bauhiniinae</taxon>
        <taxon>Piliostigma</taxon>
    </lineage>
</organism>
<dbReference type="UniPathway" id="UPA00655">
    <property type="reaction ID" value="UER00711"/>
</dbReference>
<dbReference type="EC" id="2.1.3.15" evidence="7"/>
<feature type="region of interest" description="Disordered" evidence="8">
    <location>
        <begin position="145"/>
        <end position="167"/>
    </location>
</feature>
<dbReference type="GO" id="GO:0006633">
    <property type="term" value="P:fatty acid biosynthetic process"/>
    <property type="evidence" value="ECO:0007669"/>
    <property type="project" value="UniProtKB-KW"/>
</dbReference>
<dbReference type="RefSeq" id="YP_009486719.1">
    <property type="nucleotide sequence ID" value="NC_037765.1"/>
</dbReference>
<feature type="binding site" evidence="7">
    <location>
        <position position="77"/>
    </location>
    <ligand>
        <name>Zn(2+)</name>
        <dbReference type="ChEBI" id="CHEBI:29105"/>
    </ligand>
</feature>
<comment type="subcellular location">
    <subcellularLocation>
        <location evidence="7">Plastid</location>
        <location evidence="7">Chloroplast stroma</location>
    </subcellularLocation>
</comment>
<dbReference type="Gene3D" id="3.90.226.10">
    <property type="entry name" value="2-enoyl-CoA Hydratase, Chain A, domain 1"/>
    <property type="match status" value="1"/>
</dbReference>
<keyword evidence="7" id="KW-0276">Fatty acid metabolism</keyword>
<keyword evidence="4 7" id="KW-0863">Zinc-finger</keyword>
<feature type="zinc finger region" description="C4-type" evidence="7">
    <location>
        <begin position="58"/>
        <end position="80"/>
    </location>
</feature>
<evidence type="ECO:0000256" key="6">
    <source>
        <dbReference type="ARBA" id="ARBA00022840"/>
    </source>
</evidence>
<reference evidence="10" key="2">
    <citation type="journal article" date="2018" name="Front. Plant Sci.">
        <title>Plastid Genome Evolution in the Early-Diverging Legume Subfamily Cercidoideae (Fabaceae).</title>
        <authorList>
            <person name="Wang Y.H."/>
            <person name="Wicke S."/>
            <person name="Wang H."/>
            <person name="Jin J.J."/>
            <person name="Chen S.Y."/>
            <person name="Zhang S.D."/>
            <person name="Li D.Z."/>
            <person name="Yi T.S."/>
        </authorList>
    </citation>
    <scope>NUCLEOTIDE SEQUENCE</scope>
</reference>
<evidence type="ECO:0000256" key="1">
    <source>
        <dbReference type="ARBA" id="ARBA00011842"/>
    </source>
</evidence>
<dbReference type="GO" id="GO:2001295">
    <property type="term" value="P:malonyl-CoA biosynthetic process"/>
    <property type="evidence" value="ECO:0007669"/>
    <property type="project" value="UniProtKB-UniRule"/>
</dbReference>
<dbReference type="SUPFAM" id="SSF52096">
    <property type="entry name" value="ClpP/crotonase"/>
    <property type="match status" value="1"/>
</dbReference>
<keyword evidence="2 7" id="KW-0808">Transferase</keyword>
<keyword evidence="6 7" id="KW-0067">ATP-binding</keyword>
<dbReference type="GeneID" id="36939728"/>
<feature type="binding site" evidence="7">
    <location>
        <position position="58"/>
    </location>
    <ligand>
        <name>Zn(2+)</name>
        <dbReference type="ChEBI" id="CHEBI:29105"/>
    </ligand>
</feature>
<proteinExistence type="inferred from homology"/>
<dbReference type="EMBL" id="MF135598">
    <property type="protein sequence ID" value="AWB12942.1"/>
    <property type="molecule type" value="Genomic_DNA"/>
</dbReference>
<keyword evidence="7" id="KW-0479">Metal-binding</keyword>
<feature type="binding site" evidence="7">
    <location>
        <position position="61"/>
    </location>
    <ligand>
        <name>Zn(2+)</name>
        <dbReference type="ChEBI" id="CHEBI:29105"/>
    </ligand>
</feature>
<dbReference type="GO" id="GO:0009317">
    <property type="term" value="C:acetyl-CoA carboxylase complex"/>
    <property type="evidence" value="ECO:0007669"/>
    <property type="project" value="InterPro"/>
</dbReference>
<dbReference type="PROSITE" id="PS50980">
    <property type="entry name" value="COA_CT_NTER"/>
    <property type="match status" value="1"/>
</dbReference>
<gene>
    <name evidence="7 10" type="primary">accD</name>
</gene>
<evidence type="ECO:0000256" key="2">
    <source>
        <dbReference type="ARBA" id="ARBA00022679"/>
    </source>
</evidence>
<dbReference type="AlphaFoldDB" id="A0A2S0STZ7"/>
<comment type="pathway">
    <text evidence="7">Lipid metabolism; malonyl-CoA biosynthesis; malonyl-CoA from acetyl-CoA: step 1/1.</text>
</comment>
<evidence type="ECO:0000256" key="7">
    <source>
        <dbReference type="HAMAP-Rule" id="MF_01395"/>
    </source>
</evidence>
<comment type="function">
    <text evidence="7">Component of the acetyl coenzyme A carboxylase (ACC) complex. Biotin carboxylase (BC) catalyzes the carboxylation of biotin on its carrier protein (BCCP) and then the CO(2) group is transferred by the transcarboxylase to acetyl-CoA to form malonyl-CoA.</text>
</comment>
<dbReference type="GO" id="GO:0009570">
    <property type="term" value="C:chloroplast stroma"/>
    <property type="evidence" value="ECO:0007669"/>
    <property type="project" value="UniProtKB-SubCell"/>
</dbReference>
<dbReference type="PANTHER" id="PTHR42995">
    <property type="entry name" value="ACETYL-COENZYME A CARBOXYLASE CARBOXYL TRANSFERASE SUBUNIT BETA, CHLOROPLASTIC"/>
    <property type="match status" value="1"/>
</dbReference>
<evidence type="ECO:0000256" key="5">
    <source>
        <dbReference type="ARBA" id="ARBA00022833"/>
    </source>
</evidence>
<evidence type="ECO:0000313" key="10">
    <source>
        <dbReference type="EMBL" id="AWB12942.1"/>
    </source>
</evidence>
<evidence type="ECO:0000256" key="8">
    <source>
        <dbReference type="SAM" id="MobiDB-lite"/>
    </source>
</evidence>
<comment type="cofactor">
    <cofactor evidence="7">
        <name>Zn(2+)</name>
        <dbReference type="ChEBI" id="CHEBI:29105"/>
    </cofactor>
    <text evidence="7">Binds 1 zinc ion per subunit.</text>
</comment>
<dbReference type="PANTHER" id="PTHR42995:SF5">
    <property type="entry name" value="ACETYL-COENZYME A CARBOXYLASE CARBOXYL TRANSFERASE SUBUNIT BETA, CHLOROPLASTIC"/>
    <property type="match status" value="1"/>
</dbReference>
<dbReference type="Pfam" id="PF01039">
    <property type="entry name" value="Carboxyl_trans"/>
    <property type="match status" value="1"/>
</dbReference>
<reference evidence="10" key="1">
    <citation type="submission" date="2017-05" db="EMBL/GenBank/DDBJ databases">
        <authorList>
            <person name="Song R."/>
            <person name="Chenine A.L."/>
            <person name="Ruprecht R.M."/>
        </authorList>
    </citation>
    <scope>NUCLEOTIDE SEQUENCE</scope>
</reference>
<comment type="similarity">
    <text evidence="7">Belongs to the AccD/PCCB family.</text>
</comment>
<keyword evidence="3 7" id="KW-0547">Nucleotide-binding</keyword>
<name>A0A2S0STZ7_9FABA</name>
<keyword evidence="5 7" id="KW-0862">Zinc</keyword>
<dbReference type="GO" id="GO:0008270">
    <property type="term" value="F:zinc ion binding"/>
    <property type="evidence" value="ECO:0007669"/>
    <property type="project" value="UniProtKB-UniRule"/>
</dbReference>
<keyword evidence="7" id="KW-0444">Lipid biosynthesis</keyword>
<sequence length="432" mass="48736">MEKWRFNSMLYKRKLGFKCRLSKDNSFSLILQNTNVNADPIITADFETQKYKHLWVLCEKCYGLNYKRLMKFKMGLCEYCGQHLRMSSSDRIELLIDPGTWIPMDEDMVSLDPIEFDSVSPDPIPLDLESLDSIEFDSIESELISPDPIESESISPDPIESESISPDPIESDYIESFLLDSIESDYVSLDSIQLNFVSSDFMESDSISLDPIELHLVPSDFIESDSDSEEEPTYIDRIDSYQTKTGLTEAIQTGIGKLHNIPVAIGVMDFEFMGGSMGSVVGEKITRLFEYATKKFLPVILVCASGGARMQEGSFSLMQMAKISSSLRDYQLNHGGFYISILTTPTTGGVTASFGMLGDIVIAEPNAYIAFAGKRVIEQTLNQTVPEGSQESEFLFQKGLFDFIVRRDELKFLLFELLKFHNFNPSEIELEL</sequence>
<dbReference type="GO" id="GO:0016743">
    <property type="term" value="F:carboxyl- or carbamoyltransferase activity"/>
    <property type="evidence" value="ECO:0007669"/>
    <property type="project" value="UniProtKB-UniRule"/>
</dbReference>
<geneLocation type="chloroplast" evidence="10"/>
<dbReference type="InterPro" id="IPR034733">
    <property type="entry name" value="AcCoA_carboxyl_beta"/>
</dbReference>
<feature type="binding site" evidence="7">
    <location>
        <position position="80"/>
    </location>
    <ligand>
        <name>Zn(2+)</name>
        <dbReference type="ChEBI" id="CHEBI:29105"/>
    </ligand>
</feature>
<feature type="domain" description="CoA carboxyltransferase N-terminal" evidence="9">
    <location>
        <begin position="54"/>
        <end position="432"/>
    </location>
</feature>
<accession>A0A2S0STZ7</accession>
<evidence type="ECO:0000256" key="4">
    <source>
        <dbReference type="ARBA" id="ARBA00022771"/>
    </source>
</evidence>
<comment type="subunit">
    <text evidence="1">Acetyl-CoA carboxylase is a heterohexamer composed of biotin carboxyl carrier protein, biotin carboxylase and 2 subunits each of ACCase subunit alpha and ACCase plastid-coded subunit beta (accD).</text>
</comment>
<dbReference type="InterPro" id="IPR029045">
    <property type="entry name" value="ClpP/crotonase-like_dom_sf"/>
</dbReference>
<protein>
    <recommendedName>
        <fullName evidence="7">Acetyl-coenzyme A carboxylase carboxyl transferase subunit beta, chloroplastic</fullName>
        <shortName evidence="7">ACCase subunit beta</shortName>
        <shortName evidence="7">Acetyl-CoA carboxylase carboxyltransferase subunit beta</shortName>
        <ecNumber evidence="7">2.1.3.15</ecNumber>
    </recommendedName>
</protein>
<evidence type="ECO:0000259" key="9">
    <source>
        <dbReference type="PROSITE" id="PS50980"/>
    </source>
</evidence>
<dbReference type="GO" id="GO:0003989">
    <property type="term" value="F:acetyl-CoA carboxylase activity"/>
    <property type="evidence" value="ECO:0007669"/>
    <property type="project" value="InterPro"/>
</dbReference>
<dbReference type="InterPro" id="IPR000438">
    <property type="entry name" value="Acetyl_CoA_COase_Trfase_b_su"/>
</dbReference>
<dbReference type="PRINTS" id="PR01070">
    <property type="entry name" value="ACCCTRFRASEB"/>
</dbReference>
<evidence type="ECO:0000256" key="3">
    <source>
        <dbReference type="ARBA" id="ARBA00022741"/>
    </source>
</evidence>
<comment type="catalytic activity">
    <reaction evidence="7">
        <text>N(6)-carboxybiotinyl-L-lysyl-[protein] + acetyl-CoA = N(6)-biotinyl-L-lysyl-[protein] + malonyl-CoA</text>
        <dbReference type="Rhea" id="RHEA:54728"/>
        <dbReference type="Rhea" id="RHEA-COMP:10505"/>
        <dbReference type="Rhea" id="RHEA-COMP:10506"/>
        <dbReference type="ChEBI" id="CHEBI:57288"/>
        <dbReference type="ChEBI" id="CHEBI:57384"/>
        <dbReference type="ChEBI" id="CHEBI:83144"/>
        <dbReference type="ChEBI" id="CHEBI:83145"/>
        <dbReference type="EC" id="2.1.3.15"/>
    </reaction>
</comment>
<dbReference type="HAMAP" id="MF_01395">
    <property type="entry name" value="AcetylCoA_CT_beta"/>
    <property type="match status" value="1"/>
</dbReference>
<dbReference type="InterPro" id="IPR011762">
    <property type="entry name" value="COA_CT_N"/>
</dbReference>
<keyword evidence="7" id="KW-0443">Lipid metabolism</keyword>
<keyword evidence="10" id="KW-0934">Plastid</keyword>
<comment type="subunit">
    <text evidence="7">Acetyl-CoA carboxylase is a heterohexamer composed of biotin carboxyl carrier protein, biotin carboxylase and two subunits each of ACCase subunit alpha and ACCase plastid-coded subunit beta (accD).</text>
</comment>
<keyword evidence="7" id="KW-0275">Fatty acid biosynthesis</keyword>
<dbReference type="GO" id="GO:0005524">
    <property type="term" value="F:ATP binding"/>
    <property type="evidence" value="ECO:0007669"/>
    <property type="project" value="UniProtKB-KW"/>
</dbReference>